<keyword evidence="1" id="KW-1133">Transmembrane helix</keyword>
<sequence>MSKVLFPLALANLRKNYRLYGPFALAFVTSVALLYNFITLAFNPSLSSLRGGPSIVTVLALGMIILAITGAAIIWYANGFVFKQSTKEYRLYGILGLERRPLLSL</sequence>
<dbReference type="PANTHER" id="PTHR46795">
    <property type="entry name" value="ABC TRANSPORTER PERMEASE-RELATED-RELATED"/>
    <property type="match status" value="1"/>
</dbReference>
<feature type="transmembrane region" description="Helical" evidence="1">
    <location>
        <begin position="20"/>
        <end position="42"/>
    </location>
</feature>
<protein>
    <submittedName>
        <fullName evidence="2">ABC transporter permease</fullName>
    </submittedName>
</protein>
<dbReference type="InterPro" id="IPR052536">
    <property type="entry name" value="ABC-4_Integral_Memb_Prot"/>
</dbReference>
<proteinExistence type="predicted"/>
<evidence type="ECO:0000313" key="2">
    <source>
        <dbReference type="EMBL" id="MBF0935657.1"/>
    </source>
</evidence>
<keyword evidence="1" id="KW-0472">Membrane</keyword>
<dbReference type="AlphaFoldDB" id="A0A929MQY3"/>
<dbReference type="EMBL" id="JABZFV010000325">
    <property type="protein sequence ID" value="MBF0935657.1"/>
    <property type="molecule type" value="Genomic_DNA"/>
</dbReference>
<organism evidence="2 3">
    <name type="scientific">Abiotrophia defectiva</name>
    <name type="common">Streptococcus defectivus</name>
    <dbReference type="NCBI Taxonomy" id="46125"/>
    <lineage>
        <taxon>Bacteria</taxon>
        <taxon>Bacillati</taxon>
        <taxon>Bacillota</taxon>
        <taxon>Bacilli</taxon>
        <taxon>Lactobacillales</taxon>
        <taxon>Aerococcaceae</taxon>
        <taxon>Abiotrophia</taxon>
    </lineage>
</organism>
<feature type="transmembrane region" description="Helical" evidence="1">
    <location>
        <begin position="54"/>
        <end position="77"/>
    </location>
</feature>
<accession>A0A929MQY3</accession>
<gene>
    <name evidence="2" type="ORF">HXK00_08485</name>
</gene>
<evidence type="ECO:0000313" key="3">
    <source>
        <dbReference type="Proteomes" id="UP000757900"/>
    </source>
</evidence>
<name>A0A929MQY3_ABIDE</name>
<dbReference type="Proteomes" id="UP000757900">
    <property type="component" value="Unassembled WGS sequence"/>
</dbReference>
<dbReference type="PANTHER" id="PTHR46795:SF3">
    <property type="entry name" value="ABC TRANSPORTER PERMEASE"/>
    <property type="match status" value="1"/>
</dbReference>
<feature type="non-terminal residue" evidence="2">
    <location>
        <position position="105"/>
    </location>
</feature>
<keyword evidence="1" id="KW-0812">Transmembrane</keyword>
<evidence type="ECO:0000256" key="1">
    <source>
        <dbReference type="SAM" id="Phobius"/>
    </source>
</evidence>
<reference evidence="2" key="1">
    <citation type="submission" date="2020-04" db="EMBL/GenBank/DDBJ databases">
        <title>Deep metagenomics examines the oral microbiome during advanced dental caries in children, revealing novel taxa and co-occurrences with host molecules.</title>
        <authorList>
            <person name="Baker J.L."/>
            <person name="Morton J.T."/>
            <person name="Dinis M."/>
            <person name="Alvarez R."/>
            <person name="Tran N.C."/>
            <person name="Knight R."/>
            <person name="Edlund A."/>
        </authorList>
    </citation>
    <scope>NUCLEOTIDE SEQUENCE</scope>
    <source>
        <strain evidence="2">JCVI_23_bin.16</strain>
    </source>
</reference>
<comment type="caution">
    <text evidence="2">The sequence shown here is derived from an EMBL/GenBank/DDBJ whole genome shotgun (WGS) entry which is preliminary data.</text>
</comment>